<evidence type="ECO:0000256" key="2">
    <source>
        <dbReference type="ARBA" id="ARBA00022475"/>
    </source>
</evidence>
<evidence type="ECO:0000256" key="4">
    <source>
        <dbReference type="ARBA" id="ARBA00022989"/>
    </source>
</evidence>
<feature type="transmembrane region" description="Helical" evidence="6">
    <location>
        <begin position="230"/>
        <end position="247"/>
    </location>
</feature>
<feature type="transmembrane region" description="Helical" evidence="6">
    <location>
        <begin position="81"/>
        <end position="103"/>
    </location>
</feature>
<keyword evidence="7" id="KW-0614">Plasmid</keyword>
<dbReference type="PANTHER" id="PTHR30250:SF11">
    <property type="entry name" value="O-ANTIGEN TRANSPORTER-RELATED"/>
    <property type="match status" value="1"/>
</dbReference>
<name>A0A8U0I178_9EURY</name>
<dbReference type="RefSeq" id="WP_248652674.1">
    <property type="nucleotide sequence ID" value="NZ_CP096660.1"/>
</dbReference>
<dbReference type="Proteomes" id="UP000830729">
    <property type="component" value="Plasmid unnamed1"/>
</dbReference>
<accession>A0A8U0I178</accession>
<feature type="transmembrane region" description="Helical" evidence="6">
    <location>
        <begin position="115"/>
        <end position="137"/>
    </location>
</feature>
<organism evidence="7 8">
    <name type="scientific">Halorussus limi</name>
    <dbReference type="NCBI Taxonomy" id="2938695"/>
    <lineage>
        <taxon>Archaea</taxon>
        <taxon>Methanobacteriati</taxon>
        <taxon>Methanobacteriota</taxon>
        <taxon>Stenosarchaea group</taxon>
        <taxon>Halobacteria</taxon>
        <taxon>Halobacteriales</taxon>
        <taxon>Haladaptataceae</taxon>
        <taxon>Halorussus</taxon>
    </lineage>
</organism>
<evidence type="ECO:0000256" key="5">
    <source>
        <dbReference type="ARBA" id="ARBA00023136"/>
    </source>
</evidence>
<evidence type="ECO:0000256" key="1">
    <source>
        <dbReference type="ARBA" id="ARBA00004651"/>
    </source>
</evidence>
<proteinExistence type="predicted"/>
<evidence type="ECO:0000256" key="6">
    <source>
        <dbReference type="SAM" id="Phobius"/>
    </source>
</evidence>
<feature type="transmembrane region" description="Helical" evidence="6">
    <location>
        <begin position="288"/>
        <end position="305"/>
    </location>
</feature>
<feature type="transmembrane region" description="Helical" evidence="6">
    <location>
        <begin position="162"/>
        <end position="194"/>
    </location>
</feature>
<evidence type="ECO:0000256" key="3">
    <source>
        <dbReference type="ARBA" id="ARBA00022692"/>
    </source>
</evidence>
<reference evidence="7 8" key="1">
    <citation type="submission" date="2022-04" db="EMBL/GenBank/DDBJ databases">
        <title>Diverse halophilic archaea isolated from saline environments.</title>
        <authorList>
            <person name="Cui H.-L."/>
        </authorList>
    </citation>
    <scope>NUCLEOTIDE SEQUENCE [LARGE SCALE GENOMIC DNA]</scope>
    <source>
        <strain evidence="7 8">XZYJT49</strain>
        <plasmid evidence="7 8">unnamed1</plasmid>
    </source>
</reference>
<dbReference type="EMBL" id="CP096660">
    <property type="protein sequence ID" value="UPV76641.1"/>
    <property type="molecule type" value="Genomic_DNA"/>
</dbReference>
<evidence type="ECO:0000313" key="7">
    <source>
        <dbReference type="EMBL" id="UPV76641.1"/>
    </source>
</evidence>
<dbReference type="InterPro" id="IPR050833">
    <property type="entry name" value="Poly_Biosynth_Transport"/>
</dbReference>
<keyword evidence="4 6" id="KW-1133">Transmembrane helix</keyword>
<dbReference type="KEGG" id="halx:M0R89_19100"/>
<keyword evidence="3 6" id="KW-0812">Transmembrane</keyword>
<protein>
    <submittedName>
        <fullName evidence="7">Polysaccharide biosynthesis C-terminal domain-containing protein</fullName>
    </submittedName>
</protein>
<comment type="subcellular location">
    <subcellularLocation>
        <location evidence="1">Cell membrane</location>
        <topology evidence="1">Multi-pass membrane protein</topology>
    </subcellularLocation>
</comment>
<feature type="transmembrane region" description="Helical" evidence="6">
    <location>
        <begin position="21"/>
        <end position="37"/>
    </location>
</feature>
<dbReference type="AlphaFoldDB" id="A0A8U0I178"/>
<evidence type="ECO:0000313" key="8">
    <source>
        <dbReference type="Proteomes" id="UP000830729"/>
    </source>
</evidence>
<dbReference type="GeneID" id="72187353"/>
<gene>
    <name evidence="7" type="ORF">M0R89_19100</name>
</gene>
<keyword evidence="5 6" id="KW-0472">Membrane</keyword>
<feature type="transmembrane region" description="Helical" evidence="6">
    <location>
        <begin position="355"/>
        <end position="373"/>
    </location>
</feature>
<dbReference type="Pfam" id="PF13440">
    <property type="entry name" value="Polysacc_synt_3"/>
    <property type="match status" value="1"/>
</dbReference>
<dbReference type="GO" id="GO:0005886">
    <property type="term" value="C:plasma membrane"/>
    <property type="evidence" value="ECO:0007669"/>
    <property type="project" value="UniProtKB-SubCell"/>
</dbReference>
<dbReference type="PANTHER" id="PTHR30250">
    <property type="entry name" value="PST FAMILY PREDICTED COLANIC ACID TRANSPORTER"/>
    <property type="match status" value="1"/>
</dbReference>
<keyword evidence="8" id="KW-1185">Reference proteome</keyword>
<sequence length="480" mass="52790">MADVDSLSIGRQAFGATIAKATLHIGSLIGSIIFARILGAKTFGGMALLFVLLQFANQPMKGGAVAGKKRLSEETERTGELIAIQLLFNLIWILGLSVVLFAFEDVIKQYTGLQHTVAFILLLLITEANFETLLPLIQARGGINVSHWLETLRSYIRLPIQIGLIVMGFGVAGIVYGIVIASALMIPIGLYILYRLPKAPTTDLIKRYWKYARYSIPQRWIGSLAGRTDIFLLGVLLTPTVVGYYEVAWKITLPGMYLARTIGEGLMTKISARSAKGLNISEDITNSVSYVGILSIPILFGVLALDTELVITVFGPEYIGATPLLVGLAAHRVLRSLTSPLIQIIQGLDRPDQTMKIIVAVLIVNTITGIWLISWLGAIGAVLSTIVAELVRYAWSVRFLQQKVSQFRIVSRPFAEQTVAAVLMYIMISVLKWVLKPESWEVVGGLVAIGVITYTVVLVLFGRNHRVIVQNLLKNYRISW</sequence>
<geneLocation type="plasmid" evidence="7 8">
    <name>unnamed1</name>
</geneLocation>
<feature type="transmembrane region" description="Helical" evidence="6">
    <location>
        <begin position="441"/>
        <end position="461"/>
    </location>
</feature>
<keyword evidence="2" id="KW-1003">Cell membrane</keyword>